<accession>A0A543NH35</accession>
<keyword evidence="3" id="KW-1185">Reference proteome</keyword>
<dbReference type="Proteomes" id="UP000317422">
    <property type="component" value="Unassembled WGS sequence"/>
</dbReference>
<sequence>MENLDVKNPDARLWRVSEVAAECGVHISTVYYWVRTGTLTPAPTPSGGAMRFTSDTVAALLFAREDRGGKSGSDA</sequence>
<evidence type="ECO:0000259" key="1">
    <source>
        <dbReference type="Pfam" id="PF00376"/>
    </source>
</evidence>
<dbReference type="RefSeq" id="WP_141922406.1">
    <property type="nucleotide sequence ID" value="NZ_VFQC01000001.1"/>
</dbReference>
<protein>
    <submittedName>
        <fullName evidence="2">Helix-turn-helix protein</fullName>
    </submittedName>
</protein>
<dbReference type="GO" id="GO:0006355">
    <property type="term" value="P:regulation of DNA-templated transcription"/>
    <property type="evidence" value="ECO:0007669"/>
    <property type="project" value="InterPro"/>
</dbReference>
<dbReference type="Pfam" id="PF00376">
    <property type="entry name" value="MerR"/>
    <property type="match status" value="1"/>
</dbReference>
<evidence type="ECO:0000313" key="2">
    <source>
        <dbReference type="EMBL" id="TQN31157.1"/>
    </source>
</evidence>
<feature type="domain" description="HTH merR-type" evidence="1">
    <location>
        <begin position="15"/>
        <end position="48"/>
    </location>
</feature>
<dbReference type="OrthoDB" id="4322263at2"/>
<evidence type="ECO:0000313" key="3">
    <source>
        <dbReference type="Proteomes" id="UP000317422"/>
    </source>
</evidence>
<dbReference type="Gene3D" id="1.10.1660.10">
    <property type="match status" value="1"/>
</dbReference>
<comment type="caution">
    <text evidence="2">The sequence shown here is derived from an EMBL/GenBank/DDBJ whole genome shotgun (WGS) entry which is preliminary data.</text>
</comment>
<dbReference type="AlphaFoldDB" id="A0A543NH35"/>
<dbReference type="InterPro" id="IPR000551">
    <property type="entry name" value="MerR-type_HTH_dom"/>
</dbReference>
<dbReference type="EMBL" id="VFQC01000001">
    <property type="protein sequence ID" value="TQN31157.1"/>
    <property type="molecule type" value="Genomic_DNA"/>
</dbReference>
<dbReference type="InterPro" id="IPR009061">
    <property type="entry name" value="DNA-bd_dom_put_sf"/>
</dbReference>
<reference evidence="2 3" key="1">
    <citation type="submission" date="2019-06" db="EMBL/GenBank/DDBJ databases">
        <title>Sequencing the genomes of 1000 actinobacteria strains.</title>
        <authorList>
            <person name="Klenk H.-P."/>
        </authorList>
    </citation>
    <scope>NUCLEOTIDE SEQUENCE [LARGE SCALE GENOMIC DNA]</scope>
    <source>
        <strain evidence="2 3">DSM 45015</strain>
    </source>
</reference>
<dbReference type="SUPFAM" id="SSF46955">
    <property type="entry name" value="Putative DNA-binding domain"/>
    <property type="match status" value="1"/>
</dbReference>
<dbReference type="GO" id="GO:0003677">
    <property type="term" value="F:DNA binding"/>
    <property type="evidence" value="ECO:0007669"/>
    <property type="project" value="InterPro"/>
</dbReference>
<organism evidence="2 3">
    <name type="scientific">Haloactinospora alba</name>
    <dbReference type="NCBI Taxonomy" id="405555"/>
    <lineage>
        <taxon>Bacteria</taxon>
        <taxon>Bacillati</taxon>
        <taxon>Actinomycetota</taxon>
        <taxon>Actinomycetes</taxon>
        <taxon>Streptosporangiales</taxon>
        <taxon>Nocardiopsidaceae</taxon>
        <taxon>Haloactinospora</taxon>
    </lineage>
</organism>
<name>A0A543NH35_9ACTN</name>
<proteinExistence type="predicted"/>
<gene>
    <name evidence="2" type="ORF">FHX37_1049</name>
</gene>